<dbReference type="GO" id="GO:0016209">
    <property type="term" value="F:antioxidant activity"/>
    <property type="evidence" value="ECO:0007669"/>
    <property type="project" value="InterPro"/>
</dbReference>
<evidence type="ECO:0000256" key="1">
    <source>
        <dbReference type="ARBA" id="ARBA00004196"/>
    </source>
</evidence>
<dbReference type="InterPro" id="IPR017937">
    <property type="entry name" value="Thioredoxin_CS"/>
</dbReference>
<dbReference type="InterPro" id="IPR000866">
    <property type="entry name" value="AhpC/TSA"/>
</dbReference>
<protein>
    <submittedName>
        <fullName evidence="7">Thiol-disulfide isomerase or thioredoxin</fullName>
    </submittedName>
</protein>
<evidence type="ECO:0000259" key="6">
    <source>
        <dbReference type="PROSITE" id="PS51352"/>
    </source>
</evidence>
<evidence type="ECO:0000256" key="2">
    <source>
        <dbReference type="ARBA" id="ARBA00022748"/>
    </source>
</evidence>
<dbReference type="PANTHER" id="PTHR42852">
    <property type="entry name" value="THIOL:DISULFIDE INTERCHANGE PROTEIN DSBE"/>
    <property type="match status" value="1"/>
</dbReference>
<organism evidence="7 8">
    <name type="scientific">Soonwooa buanensis</name>
    <dbReference type="NCBI Taxonomy" id="619805"/>
    <lineage>
        <taxon>Bacteria</taxon>
        <taxon>Pseudomonadati</taxon>
        <taxon>Bacteroidota</taxon>
        <taxon>Flavobacteriia</taxon>
        <taxon>Flavobacteriales</taxon>
        <taxon>Weeksellaceae</taxon>
        <taxon>Chryseobacterium group</taxon>
        <taxon>Soonwooa</taxon>
    </lineage>
</organism>
<feature type="transmembrane region" description="Helical" evidence="5">
    <location>
        <begin position="7"/>
        <end position="26"/>
    </location>
</feature>
<reference evidence="7 8" key="1">
    <citation type="submission" date="2017-02" db="EMBL/GenBank/DDBJ databases">
        <authorList>
            <person name="Peterson S.W."/>
        </authorList>
    </citation>
    <scope>NUCLEOTIDE SEQUENCE [LARGE SCALE GENOMIC DNA]</scope>
    <source>
        <strain evidence="7 8">DSM 22323</strain>
    </source>
</reference>
<dbReference type="PANTHER" id="PTHR42852:SF6">
    <property type="entry name" value="THIOL:DISULFIDE INTERCHANGE PROTEIN DSBE"/>
    <property type="match status" value="1"/>
</dbReference>
<keyword evidence="4" id="KW-0676">Redox-active center</keyword>
<dbReference type="Pfam" id="PF00578">
    <property type="entry name" value="AhpC-TSA"/>
    <property type="match status" value="1"/>
</dbReference>
<sequence length="185" mass="21049">MTFLKKNLVYVILLVVVLIFALVKPLREFVSDQFGMTATVDKVVAESSFADEDFDVDLKGMNVPDAKLSDYKGQIVFLNFWGTWCAPCRTEWPSIEALYKSKNQKVKFVLIAMQDKEEAVKKFLEENKYTAPVYIAQSPLTPKMLPDVFPTTYVIGRNLQILKKEDSTLDWNSADSQAFIDSVSK</sequence>
<dbReference type="Gene3D" id="3.40.30.10">
    <property type="entry name" value="Glutaredoxin"/>
    <property type="match status" value="1"/>
</dbReference>
<name>A0A1T5GKD7_9FLAO</name>
<evidence type="ECO:0000256" key="5">
    <source>
        <dbReference type="SAM" id="Phobius"/>
    </source>
</evidence>
<dbReference type="GO" id="GO:0016491">
    <property type="term" value="F:oxidoreductase activity"/>
    <property type="evidence" value="ECO:0007669"/>
    <property type="project" value="InterPro"/>
</dbReference>
<gene>
    <name evidence="7" type="ORF">SAMN05660477_02917</name>
</gene>
<dbReference type="CDD" id="cd02966">
    <property type="entry name" value="TlpA_like_family"/>
    <property type="match status" value="1"/>
</dbReference>
<keyword evidence="3" id="KW-1015">Disulfide bond</keyword>
<feature type="domain" description="Thioredoxin" evidence="6">
    <location>
        <begin position="38"/>
        <end position="185"/>
    </location>
</feature>
<dbReference type="RefSeq" id="WP_245797205.1">
    <property type="nucleotide sequence ID" value="NZ_FUYZ01000013.1"/>
</dbReference>
<keyword evidence="5" id="KW-0812">Transmembrane</keyword>
<dbReference type="STRING" id="619805.SAMN05660477_02917"/>
<accession>A0A1T5GKD7</accession>
<proteinExistence type="predicted"/>
<dbReference type="PROSITE" id="PS00194">
    <property type="entry name" value="THIOREDOXIN_1"/>
    <property type="match status" value="1"/>
</dbReference>
<dbReference type="PROSITE" id="PS51352">
    <property type="entry name" value="THIOREDOXIN_2"/>
    <property type="match status" value="1"/>
</dbReference>
<dbReference type="Proteomes" id="UP000191112">
    <property type="component" value="Unassembled WGS sequence"/>
</dbReference>
<evidence type="ECO:0000313" key="7">
    <source>
        <dbReference type="EMBL" id="SKC08859.1"/>
    </source>
</evidence>
<evidence type="ECO:0000256" key="3">
    <source>
        <dbReference type="ARBA" id="ARBA00023157"/>
    </source>
</evidence>
<dbReference type="InterPro" id="IPR036249">
    <property type="entry name" value="Thioredoxin-like_sf"/>
</dbReference>
<dbReference type="EMBL" id="FUYZ01000013">
    <property type="protein sequence ID" value="SKC08859.1"/>
    <property type="molecule type" value="Genomic_DNA"/>
</dbReference>
<dbReference type="GO" id="GO:0030313">
    <property type="term" value="C:cell envelope"/>
    <property type="evidence" value="ECO:0007669"/>
    <property type="project" value="UniProtKB-SubCell"/>
</dbReference>
<dbReference type="AlphaFoldDB" id="A0A1T5GKD7"/>
<dbReference type="GO" id="GO:0016853">
    <property type="term" value="F:isomerase activity"/>
    <property type="evidence" value="ECO:0007669"/>
    <property type="project" value="UniProtKB-KW"/>
</dbReference>
<dbReference type="SUPFAM" id="SSF52833">
    <property type="entry name" value="Thioredoxin-like"/>
    <property type="match status" value="1"/>
</dbReference>
<comment type="subcellular location">
    <subcellularLocation>
        <location evidence="1">Cell envelope</location>
    </subcellularLocation>
</comment>
<evidence type="ECO:0000256" key="4">
    <source>
        <dbReference type="ARBA" id="ARBA00023284"/>
    </source>
</evidence>
<keyword evidence="5" id="KW-0472">Membrane</keyword>
<keyword evidence="7" id="KW-0413">Isomerase</keyword>
<keyword evidence="8" id="KW-1185">Reference proteome</keyword>
<dbReference type="InterPro" id="IPR050553">
    <property type="entry name" value="Thioredoxin_ResA/DsbE_sf"/>
</dbReference>
<keyword evidence="2" id="KW-0201">Cytochrome c-type biogenesis</keyword>
<dbReference type="InterPro" id="IPR013766">
    <property type="entry name" value="Thioredoxin_domain"/>
</dbReference>
<keyword evidence="5" id="KW-1133">Transmembrane helix</keyword>
<dbReference type="GO" id="GO:0017004">
    <property type="term" value="P:cytochrome complex assembly"/>
    <property type="evidence" value="ECO:0007669"/>
    <property type="project" value="UniProtKB-KW"/>
</dbReference>
<evidence type="ECO:0000313" key="8">
    <source>
        <dbReference type="Proteomes" id="UP000191112"/>
    </source>
</evidence>